<evidence type="ECO:0000256" key="9">
    <source>
        <dbReference type="ARBA" id="ARBA00023136"/>
    </source>
</evidence>
<accession>A0A1T4KZS6</accession>
<organism evidence="18 19">
    <name type="scientific">Selenihalanaerobacter shriftii</name>
    <dbReference type="NCBI Taxonomy" id="142842"/>
    <lineage>
        <taxon>Bacteria</taxon>
        <taxon>Bacillati</taxon>
        <taxon>Bacillota</taxon>
        <taxon>Clostridia</taxon>
        <taxon>Halanaerobiales</taxon>
        <taxon>Halobacteroidaceae</taxon>
        <taxon>Selenihalanaerobacter</taxon>
    </lineage>
</organism>
<comment type="subunit">
    <text evidence="14 15">F-type ATPases have 2 components, CF(1) - the catalytic core - and CF(0) - the membrane proton channel. CF(1) has five subunits: alpha(3), beta(3), gamma(1), delta(1), epsilon(1). CF(0) has three main subunits: a, b and c.</text>
</comment>
<evidence type="ECO:0000259" key="16">
    <source>
        <dbReference type="Pfam" id="PF00401"/>
    </source>
</evidence>
<dbReference type="InterPro" id="IPR020547">
    <property type="entry name" value="ATP_synth_F1_esu_C"/>
</dbReference>
<evidence type="ECO:0000256" key="8">
    <source>
        <dbReference type="ARBA" id="ARBA00023065"/>
    </source>
</evidence>
<dbReference type="InterPro" id="IPR036771">
    <property type="entry name" value="ATPsynth_dsu/esu_N"/>
</dbReference>
<evidence type="ECO:0000256" key="5">
    <source>
        <dbReference type="ARBA" id="ARBA00022448"/>
    </source>
</evidence>
<evidence type="ECO:0000256" key="2">
    <source>
        <dbReference type="ARBA" id="ARBA00004202"/>
    </source>
</evidence>
<dbReference type="FunFam" id="2.60.15.10:FF:000001">
    <property type="entry name" value="ATP synthase epsilon chain"/>
    <property type="match status" value="1"/>
</dbReference>
<dbReference type="CDD" id="cd12152">
    <property type="entry name" value="F1-ATPase_delta"/>
    <property type="match status" value="1"/>
</dbReference>
<evidence type="ECO:0000256" key="14">
    <source>
        <dbReference type="HAMAP-Rule" id="MF_00530"/>
    </source>
</evidence>
<evidence type="ECO:0000313" key="18">
    <source>
        <dbReference type="EMBL" id="SJZ47972.1"/>
    </source>
</evidence>
<sequence length="133" mass="14737">MSTIQLDIVTPERVVYSEEVEMVVVPAMDGDLGILPKHAPLISGLNVGKIRFKNQGNETVVVTSGGFLEVKPDQVNVLADTAEFPDEIDIERAREAKQRAEKRLEQNSPDVNEIRAENALKRAINRMKVAKGE</sequence>
<evidence type="ECO:0000256" key="15">
    <source>
        <dbReference type="RuleBase" id="RU003656"/>
    </source>
</evidence>
<dbReference type="PANTHER" id="PTHR13822">
    <property type="entry name" value="ATP SYNTHASE DELTA/EPSILON CHAIN"/>
    <property type="match status" value="1"/>
</dbReference>
<name>A0A1T4KZS6_9FIRM</name>
<dbReference type="Gene3D" id="1.20.5.440">
    <property type="entry name" value="ATP synthase delta/epsilon subunit, C-terminal domain"/>
    <property type="match status" value="1"/>
</dbReference>
<dbReference type="Gene3D" id="2.60.15.10">
    <property type="entry name" value="F0F1 ATP synthase delta/epsilon subunit, N-terminal"/>
    <property type="match status" value="1"/>
</dbReference>
<dbReference type="Proteomes" id="UP000190625">
    <property type="component" value="Unassembled WGS sequence"/>
</dbReference>
<dbReference type="STRING" id="142842.SAMN02745118_00966"/>
<protein>
    <recommendedName>
        <fullName evidence="4 14">ATP synthase epsilon chain</fullName>
    </recommendedName>
    <alternativeName>
        <fullName evidence="13 14">ATP synthase F1 sector epsilon subunit</fullName>
    </alternativeName>
    <alternativeName>
        <fullName evidence="12 14">F-ATPase epsilon subunit</fullName>
    </alternativeName>
</protein>
<dbReference type="NCBIfam" id="NF009980">
    <property type="entry name" value="PRK13446.1"/>
    <property type="match status" value="1"/>
</dbReference>
<evidence type="ECO:0000256" key="6">
    <source>
        <dbReference type="ARBA" id="ARBA00022475"/>
    </source>
</evidence>
<dbReference type="SUPFAM" id="SSF51344">
    <property type="entry name" value="Epsilon subunit of F1F0-ATP synthase N-terminal domain"/>
    <property type="match status" value="1"/>
</dbReference>
<dbReference type="GO" id="GO:0005886">
    <property type="term" value="C:plasma membrane"/>
    <property type="evidence" value="ECO:0007669"/>
    <property type="project" value="UniProtKB-SubCell"/>
</dbReference>
<evidence type="ECO:0000256" key="3">
    <source>
        <dbReference type="ARBA" id="ARBA00005712"/>
    </source>
</evidence>
<dbReference type="InterPro" id="IPR001469">
    <property type="entry name" value="ATP_synth_F1_dsu/esu"/>
</dbReference>
<evidence type="ECO:0000256" key="7">
    <source>
        <dbReference type="ARBA" id="ARBA00022781"/>
    </source>
</evidence>
<gene>
    <name evidence="14" type="primary">atpC</name>
    <name evidence="18" type="ORF">SAMN02745118_00966</name>
</gene>
<comment type="function">
    <text evidence="1 14">Produces ATP from ADP in the presence of a proton gradient across the membrane.</text>
</comment>
<dbReference type="Pfam" id="PF02823">
    <property type="entry name" value="ATP-synt_DE_N"/>
    <property type="match status" value="1"/>
</dbReference>
<keyword evidence="7 14" id="KW-0375">Hydrogen ion transport</keyword>
<keyword evidence="6 14" id="KW-1003">Cell membrane</keyword>
<keyword evidence="5 14" id="KW-0813">Transport</keyword>
<proteinExistence type="inferred from homology"/>
<evidence type="ECO:0000256" key="10">
    <source>
        <dbReference type="ARBA" id="ARBA00023196"/>
    </source>
</evidence>
<dbReference type="PANTHER" id="PTHR13822:SF10">
    <property type="entry name" value="ATP SYNTHASE EPSILON CHAIN, CHLOROPLASTIC"/>
    <property type="match status" value="1"/>
</dbReference>
<keyword evidence="10 14" id="KW-0139">CF(1)</keyword>
<dbReference type="GO" id="GO:0005524">
    <property type="term" value="F:ATP binding"/>
    <property type="evidence" value="ECO:0007669"/>
    <property type="project" value="UniProtKB-UniRule"/>
</dbReference>
<keyword evidence="19" id="KW-1185">Reference proteome</keyword>
<evidence type="ECO:0000256" key="13">
    <source>
        <dbReference type="ARBA" id="ARBA00031795"/>
    </source>
</evidence>
<dbReference type="FunFam" id="1.20.5.440:FF:000001">
    <property type="entry name" value="ATP synthase epsilon chain"/>
    <property type="match status" value="1"/>
</dbReference>
<comment type="subcellular location">
    <subcellularLocation>
        <location evidence="2 14">Cell membrane</location>
        <topology evidence="2 14">Peripheral membrane protein</topology>
    </subcellularLocation>
</comment>
<keyword evidence="11 14" id="KW-0066">ATP synthesis</keyword>
<dbReference type="EMBL" id="FUWM01000007">
    <property type="protein sequence ID" value="SJZ47972.1"/>
    <property type="molecule type" value="Genomic_DNA"/>
</dbReference>
<evidence type="ECO:0000313" key="19">
    <source>
        <dbReference type="Proteomes" id="UP000190625"/>
    </source>
</evidence>
<dbReference type="GO" id="GO:0046933">
    <property type="term" value="F:proton-transporting ATP synthase activity, rotational mechanism"/>
    <property type="evidence" value="ECO:0007669"/>
    <property type="project" value="UniProtKB-UniRule"/>
</dbReference>
<evidence type="ECO:0000256" key="11">
    <source>
        <dbReference type="ARBA" id="ARBA00023310"/>
    </source>
</evidence>
<reference evidence="19" key="1">
    <citation type="submission" date="2017-02" db="EMBL/GenBank/DDBJ databases">
        <authorList>
            <person name="Varghese N."/>
            <person name="Submissions S."/>
        </authorList>
    </citation>
    <scope>NUCLEOTIDE SEQUENCE [LARGE SCALE GENOMIC DNA]</scope>
    <source>
        <strain evidence="19">ATCC BAA-73</strain>
    </source>
</reference>
<dbReference type="InterPro" id="IPR036794">
    <property type="entry name" value="ATP_F1_dsu/esu_C_sf"/>
</dbReference>
<dbReference type="Pfam" id="PF00401">
    <property type="entry name" value="ATP-synt_DE"/>
    <property type="match status" value="1"/>
</dbReference>
<evidence type="ECO:0000256" key="1">
    <source>
        <dbReference type="ARBA" id="ARBA00003543"/>
    </source>
</evidence>
<evidence type="ECO:0000259" key="17">
    <source>
        <dbReference type="Pfam" id="PF02823"/>
    </source>
</evidence>
<keyword evidence="8 14" id="KW-0406">Ion transport</keyword>
<feature type="domain" description="ATP synthase F1 complex delta/epsilon subunit N-terminal" evidence="17">
    <location>
        <begin position="4"/>
        <end position="82"/>
    </location>
</feature>
<dbReference type="HAMAP" id="MF_00530">
    <property type="entry name" value="ATP_synth_epsil_bac"/>
    <property type="match status" value="1"/>
</dbReference>
<dbReference type="SUPFAM" id="SSF46604">
    <property type="entry name" value="Epsilon subunit of F1F0-ATP synthase C-terminal domain"/>
    <property type="match status" value="1"/>
</dbReference>
<evidence type="ECO:0000256" key="12">
    <source>
        <dbReference type="ARBA" id="ARBA00030215"/>
    </source>
</evidence>
<feature type="domain" description="ATP synthase epsilon subunit C-terminal" evidence="16">
    <location>
        <begin position="86"/>
        <end position="131"/>
    </location>
</feature>
<dbReference type="AlphaFoldDB" id="A0A1T4KZS6"/>
<dbReference type="GO" id="GO:0045259">
    <property type="term" value="C:proton-transporting ATP synthase complex"/>
    <property type="evidence" value="ECO:0007669"/>
    <property type="project" value="UniProtKB-KW"/>
</dbReference>
<dbReference type="NCBIfam" id="NF001846">
    <property type="entry name" value="PRK00571.1-3"/>
    <property type="match status" value="1"/>
</dbReference>
<comment type="similarity">
    <text evidence="3 14 15">Belongs to the ATPase epsilon chain family.</text>
</comment>
<evidence type="ECO:0000256" key="4">
    <source>
        <dbReference type="ARBA" id="ARBA00014480"/>
    </source>
</evidence>
<dbReference type="NCBIfam" id="TIGR01216">
    <property type="entry name" value="ATP_synt_epsi"/>
    <property type="match status" value="1"/>
</dbReference>
<keyword evidence="9 14" id="KW-0472">Membrane</keyword>
<dbReference type="InterPro" id="IPR020546">
    <property type="entry name" value="ATP_synth_F1_dsu/esu_N"/>
</dbReference>